<accession>A0A9P0H4H3</accession>
<feature type="region of interest" description="Disordered" evidence="7">
    <location>
        <begin position="107"/>
        <end position="126"/>
    </location>
</feature>
<gene>
    <name evidence="10" type="ORF">NEZAVI_LOCUS5117</name>
</gene>
<evidence type="ECO:0000256" key="2">
    <source>
        <dbReference type="ARBA" id="ARBA00022692"/>
    </source>
</evidence>
<keyword evidence="6" id="KW-0325">Glycoprotein</keyword>
<evidence type="ECO:0000313" key="10">
    <source>
        <dbReference type="EMBL" id="CAH1394665.1"/>
    </source>
</evidence>
<dbReference type="InterPro" id="IPR031152">
    <property type="entry name" value="PLXDC"/>
</dbReference>
<feature type="signal peptide" evidence="9">
    <location>
        <begin position="1"/>
        <end position="17"/>
    </location>
</feature>
<dbReference type="PANTHER" id="PTHR13055">
    <property type="entry name" value="TUMOR ENDOTHELIAL MARKER 7 RELATED"/>
    <property type="match status" value="1"/>
</dbReference>
<evidence type="ECO:0000256" key="4">
    <source>
        <dbReference type="ARBA" id="ARBA00022989"/>
    </source>
</evidence>
<dbReference type="InterPro" id="IPR002165">
    <property type="entry name" value="Plexin_repeat"/>
</dbReference>
<evidence type="ECO:0000256" key="9">
    <source>
        <dbReference type="SAM" id="SignalP"/>
    </source>
</evidence>
<keyword evidence="3 9" id="KW-0732">Signal</keyword>
<comment type="subcellular location">
    <subcellularLocation>
        <location evidence="1">Membrane</location>
        <topology evidence="1">Single-pass type I membrane protein</topology>
    </subcellularLocation>
</comment>
<dbReference type="Pfam" id="PF01437">
    <property type="entry name" value="PSI"/>
    <property type="match status" value="1"/>
</dbReference>
<evidence type="ECO:0008006" key="12">
    <source>
        <dbReference type="Google" id="ProtNLM"/>
    </source>
</evidence>
<dbReference type="Proteomes" id="UP001152798">
    <property type="component" value="Chromosome 3"/>
</dbReference>
<protein>
    <recommendedName>
        <fullName evidence="12">Plexin domain-containing protein 2</fullName>
    </recommendedName>
</protein>
<keyword evidence="4 8" id="KW-1133">Transmembrane helix</keyword>
<proteinExistence type="predicted"/>
<dbReference type="AlphaFoldDB" id="A0A9P0H4H3"/>
<feature type="transmembrane region" description="Helical" evidence="8">
    <location>
        <begin position="492"/>
        <end position="515"/>
    </location>
</feature>
<sequence>MAAVSVLSCALVSVVLCSFFVSESYGKLSYTYLSDEPAHDAHFEYVPLDTRYASARVKRYVFNTIGKLADSYDKGNSQDLRKTDVGLPRKHAEFIGSVAVMGEGEVAPPVKEPAPSSNRDPPHETIATTISTTVPPKVTKKPIIKNPKKATEQQSTDPPVINGTKTEPEPCVENCDGEFPKEVTNNTLTSNNITKKVVDHHAYYTSTFLEGEKDGRHYWVDLDKEKGVVVSEMLSKSHRRAATVRLKFDFPFYGHIVRNMTVATGGFIYTGDYIHSWLAATQYIAPLMANFDTSLSESSLVKYRDNGTAFTVEWDSVMLQDKKDAGAFTFQVTLHKTGDIVFVYREIPILVENIEDSQHPVKVGISDAYIIDKTVFYVRKKTIFEYHRVLFNRDDIKNWTAIYLKALPTCLDYKDCYSCLAHNTSFECKWCQEVNRCSSGFDRYYQDWFNNDCHNSYVSQSNKCSAISERNVSQPPSVEAHSKVDESKDARLGHFGMLSLFIIVLLVTSLGLWVYHAYRNPHTRSGQFLIRYRPSQWTLRRGEARYTAATIHM</sequence>
<keyword evidence="11" id="KW-1185">Reference proteome</keyword>
<evidence type="ECO:0000256" key="3">
    <source>
        <dbReference type="ARBA" id="ARBA00022729"/>
    </source>
</evidence>
<evidence type="ECO:0000256" key="5">
    <source>
        <dbReference type="ARBA" id="ARBA00023136"/>
    </source>
</evidence>
<dbReference type="EMBL" id="OV725079">
    <property type="protein sequence ID" value="CAH1394665.1"/>
    <property type="molecule type" value="Genomic_DNA"/>
</dbReference>
<reference evidence="10" key="1">
    <citation type="submission" date="2022-01" db="EMBL/GenBank/DDBJ databases">
        <authorList>
            <person name="King R."/>
        </authorList>
    </citation>
    <scope>NUCLEOTIDE SEQUENCE</scope>
</reference>
<evidence type="ECO:0000313" key="11">
    <source>
        <dbReference type="Proteomes" id="UP001152798"/>
    </source>
</evidence>
<feature type="region of interest" description="Disordered" evidence="7">
    <location>
        <begin position="145"/>
        <end position="168"/>
    </location>
</feature>
<evidence type="ECO:0000256" key="8">
    <source>
        <dbReference type="SAM" id="Phobius"/>
    </source>
</evidence>
<dbReference type="PANTHER" id="PTHR13055:SF12">
    <property type="entry name" value="LD40707P"/>
    <property type="match status" value="1"/>
</dbReference>
<keyword evidence="2 8" id="KW-0812">Transmembrane</keyword>
<organism evidence="10 11">
    <name type="scientific">Nezara viridula</name>
    <name type="common">Southern green stink bug</name>
    <name type="synonym">Cimex viridulus</name>
    <dbReference type="NCBI Taxonomy" id="85310"/>
    <lineage>
        <taxon>Eukaryota</taxon>
        <taxon>Metazoa</taxon>
        <taxon>Ecdysozoa</taxon>
        <taxon>Arthropoda</taxon>
        <taxon>Hexapoda</taxon>
        <taxon>Insecta</taxon>
        <taxon>Pterygota</taxon>
        <taxon>Neoptera</taxon>
        <taxon>Paraneoptera</taxon>
        <taxon>Hemiptera</taxon>
        <taxon>Heteroptera</taxon>
        <taxon>Panheteroptera</taxon>
        <taxon>Pentatomomorpha</taxon>
        <taxon>Pentatomoidea</taxon>
        <taxon>Pentatomidae</taxon>
        <taxon>Pentatominae</taxon>
        <taxon>Nezara</taxon>
    </lineage>
</organism>
<keyword evidence="5 8" id="KW-0472">Membrane</keyword>
<evidence type="ECO:0000256" key="1">
    <source>
        <dbReference type="ARBA" id="ARBA00004479"/>
    </source>
</evidence>
<evidence type="ECO:0000256" key="6">
    <source>
        <dbReference type="ARBA" id="ARBA00023180"/>
    </source>
</evidence>
<dbReference type="OrthoDB" id="6285106at2759"/>
<dbReference type="GO" id="GO:0016020">
    <property type="term" value="C:membrane"/>
    <property type="evidence" value="ECO:0007669"/>
    <property type="project" value="UniProtKB-SubCell"/>
</dbReference>
<evidence type="ECO:0000256" key="7">
    <source>
        <dbReference type="SAM" id="MobiDB-lite"/>
    </source>
</evidence>
<name>A0A9P0H4H3_NEZVI</name>
<feature type="chain" id="PRO_5040154817" description="Plexin domain-containing protein 2" evidence="9">
    <location>
        <begin position="18"/>
        <end position="553"/>
    </location>
</feature>